<dbReference type="AlphaFoldDB" id="A0A6G0U5G2"/>
<keyword evidence="2" id="KW-1185">Reference proteome</keyword>
<comment type="caution">
    <text evidence="1">The sequence shown here is derived from an EMBL/GenBank/DDBJ whole genome shotgun (WGS) entry which is preliminary data.</text>
</comment>
<reference evidence="1 2" key="1">
    <citation type="submission" date="2019-08" db="EMBL/GenBank/DDBJ databases">
        <title>The genome of the soybean aphid Biotype 1, its phylome, world population structure and adaptation to the North American continent.</title>
        <authorList>
            <person name="Giordano R."/>
            <person name="Donthu R.K."/>
            <person name="Hernandez A.G."/>
            <person name="Wright C.L."/>
            <person name="Zimin A.V."/>
        </authorList>
    </citation>
    <scope>NUCLEOTIDE SEQUENCE [LARGE SCALE GENOMIC DNA]</scope>
    <source>
        <tissue evidence="1">Whole aphids</tissue>
    </source>
</reference>
<evidence type="ECO:0000313" key="1">
    <source>
        <dbReference type="EMBL" id="KAE9544361.1"/>
    </source>
</evidence>
<protein>
    <submittedName>
        <fullName evidence="1">Uncharacterized protein</fullName>
    </submittedName>
</protein>
<dbReference type="Proteomes" id="UP000475862">
    <property type="component" value="Unassembled WGS sequence"/>
</dbReference>
<organism evidence="1 2">
    <name type="scientific">Aphis glycines</name>
    <name type="common">Soybean aphid</name>
    <dbReference type="NCBI Taxonomy" id="307491"/>
    <lineage>
        <taxon>Eukaryota</taxon>
        <taxon>Metazoa</taxon>
        <taxon>Ecdysozoa</taxon>
        <taxon>Arthropoda</taxon>
        <taxon>Hexapoda</taxon>
        <taxon>Insecta</taxon>
        <taxon>Pterygota</taxon>
        <taxon>Neoptera</taxon>
        <taxon>Paraneoptera</taxon>
        <taxon>Hemiptera</taxon>
        <taxon>Sternorrhyncha</taxon>
        <taxon>Aphidomorpha</taxon>
        <taxon>Aphidoidea</taxon>
        <taxon>Aphididae</taxon>
        <taxon>Aphidini</taxon>
        <taxon>Aphis</taxon>
        <taxon>Aphis</taxon>
    </lineage>
</organism>
<dbReference type="EMBL" id="VYZN01000002">
    <property type="protein sequence ID" value="KAE9544361.1"/>
    <property type="molecule type" value="Genomic_DNA"/>
</dbReference>
<evidence type="ECO:0000313" key="2">
    <source>
        <dbReference type="Proteomes" id="UP000475862"/>
    </source>
</evidence>
<sequence length="198" mass="22657">MADDALIHSSIINLSKALFKFLLAILNRNKQLINNLNANSSNSNCNSKDIIVQINYERIDPWSIHLKQPDKYQLVTLLRFKKKNNNTVSSLALNRICSVKDETIINRLRIGHTYAAHNHLMARKNPPICETCEVEVTVKHIIIDCSMYVDSRSKHSIPYQLSEALQSDLQSKINIYVPKTTEYGMCSKDYSDSNIFND</sequence>
<gene>
    <name evidence="1" type="ORF">AGLY_001540</name>
</gene>
<accession>A0A6G0U5G2</accession>
<dbReference type="OrthoDB" id="6621833at2759"/>
<proteinExistence type="predicted"/>
<name>A0A6G0U5G2_APHGL</name>